<dbReference type="EMBL" id="HG994355">
    <property type="protein sequence ID" value="CAF2150522.1"/>
    <property type="molecule type" value="Genomic_DNA"/>
</dbReference>
<dbReference type="Proteomes" id="UP001295469">
    <property type="component" value="Chromosome A01"/>
</dbReference>
<proteinExistence type="predicted"/>
<evidence type="ECO:0000313" key="1">
    <source>
        <dbReference type="EMBL" id="CAF2150522.1"/>
    </source>
</evidence>
<organism evidence="1">
    <name type="scientific">Brassica napus</name>
    <name type="common">Rape</name>
    <dbReference type="NCBI Taxonomy" id="3708"/>
    <lineage>
        <taxon>Eukaryota</taxon>
        <taxon>Viridiplantae</taxon>
        <taxon>Streptophyta</taxon>
        <taxon>Embryophyta</taxon>
        <taxon>Tracheophyta</taxon>
        <taxon>Spermatophyta</taxon>
        <taxon>Magnoliopsida</taxon>
        <taxon>eudicotyledons</taxon>
        <taxon>Gunneridae</taxon>
        <taxon>Pentapetalae</taxon>
        <taxon>rosids</taxon>
        <taxon>malvids</taxon>
        <taxon>Brassicales</taxon>
        <taxon>Brassicaceae</taxon>
        <taxon>Brassiceae</taxon>
        <taxon>Brassica</taxon>
    </lineage>
</organism>
<protein>
    <submittedName>
        <fullName evidence="1">(rape) hypothetical protein</fullName>
    </submittedName>
</protein>
<sequence length="78" mass="8816">MLGSVYLVFLDLVPSHRLFGNLFLNCCSARYPVRLEDREIIDDVIIESTSKLNKSHTLVCRADPTAKHINESLKMNPG</sequence>
<gene>
    <name evidence="1" type="ORF">DARMORV10_A01P19830.1</name>
</gene>
<dbReference type="AlphaFoldDB" id="A0A816XSH1"/>
<accession>A0A816XSH1</accession>
<name>A0A816XSH1_BRANA</name>
<reference evidence="1" key="1">
    <citation type="submission" date="2021-01" db="EMBL/GenBank/DDBJ databases">
        <authorList>
            <consortium name="Genoscope - CEA"/>
            <person name="William W."/>
        </authorList>
    </citation>
    <scope>NUCLEOTIDE SEQUENCE</scope>
</reference>